<reference evidence="1" key="1">
    <citation type="submission" date="2022-07" db="EMBL/GenBank/DDBJ databases">
        <title>Tahibacter sp., a new gammaproteobacterium isolated from the silt sample collected at pig farm.</title>
        <authorList>
            <person name="Chen H."/>
        </authorList>
    </citation>
    <scope>NUCLEOTIDE SEQUENCE</scope>
    <source>
        <strain evidence="1">P2K</strain>
    </source>
</reference>
<organism evidence="1 2">
    <name type="scientific">Tahibacter harae</name>
    <dbReference type="NCBI Taxonomy" id="2963937"/>
    <lineage>
        <taxon>Bacteria</taxon>
        <taxon>Pseudomonadati</taxon>
        <taxon>Pseudomonadota</taxon>
        <taxon>Gammaproteobacteria</taxon>
        <taxon>Lysobacterales</taxon>
        <taxon>Rhodanobacteraceae</taxon>
        <taxon>Tahibacter</taxon>
    </lineage>
</organism>
<gene>
    <name evidence="1" type="ORF">NM961_21605</name>
</gene>
<evidence type="ECO:0000313" key="2">
    <source>
        <dbReference type="Proteomes" id="UP001165498"/>
    </source>
</evidence>
<evidence type="ECO:0000313" key="1">
    <source>
        <dbReference type="EMBL" id="MCQ4167319.1"/>
    </source>
</evidence>
<dbReference type="Proteomes" id="UP001165498">
    <property type="component" value="Unassembled WGS sequence"/>
</dbReference>
<accession>A0ABT1QYE4</accession>
<dbReference type="RefSeq" id="WP_255916507.1">
    <property type="nucleotide sequence ID" value="NZ_JANFQO010000028.1"/>
</dbReference>
<sequence length="495" mass="55227">MELDAVYLQLATLTEAPDSPLRRLPRSQWTAAQRHAVDLCELMAVIDAAVQCGNPLERTARLAQLQAEDVARMDAALLAIGATTQRRALARCYHFLTRGLQMLDAAARHQQIDERLHASPALLYRLAGPIDTDELLHLLQGYLRRCSALPPLMLPHPPPVAAVRADATIITANQGLRAIYLLRDTPASRQLLDRWMQRRGGAVYFSQGMHRHVPGYFELCHLVHERHRFHGPFRDGIAGELRLNATAHAVPFPPLSQQAALEWQALAQRFRWAMGQASIGTQTVLVWTSDEAEIVAEFEPGLKAVATRCLVSAFRRLGHPPYPVHGLCFQEDQPYGTAALVAADCDGTAPWLLAQLNIGTGHWWRKASARIPAVACCRMPYYNRDSLLVIYRGSDREAFLELWGHLSSDDNVTVAAASGKLDPEMLLQRMTETSRSAESDAMRHLAGTDGWIYEHVWGGGSGEHYAIFYSADTHISRQVEQVARDSVPDCWITYW</sequence>
<keyword evidence="2" id="KW-1185">Reference proteome</keyword>
<proteinExistence type="predicted"/>
<dbReference type="EMBL" id="JANFQO010000028">
    <property type="protein sequence ID" value="MCQ4167319.1"/>
    <property type="molecule type" value="Genomic_DNA"/>
</dbReference>
<name>A0ABT1QYE4_9GAMM</name>
<protein>
    <submittedName>
        <fullName evidence="1">Uncharacterized protein</fullName>
    </submittedName>
</protein>
<comment type="caution">
    <text evidence="1">The sequence shown here is derived from an EMBL/GenBank/DDBJ whole genome shotgun (WGS) entry which is preliminary data.</text>
</comment>